<evidence type="ECO:0000256" key="5">
    <source>
        <dbReference type="ARBA" id="ARBA00022516"/>
    </source>
</evidence>
<dbReference type="AlphaFoldDB" id="A0A9E8N756"/>
<name>A0A9E8N756_9BACT</name>
<dbReference type="GO" id="GO:0009245">
    <property type="term" value="P:lipid A biosynthetic process"/>
    <property type="evidence" value="ECO:0007669"/>
    <property type="project" value="UniProtKB-UniRule"/>
</dbReference>
<dbReference type="EC" id="2.7.1.130" evidence="3 13"/>
<dbReference type="KEGG" id="dpf:ON006_16050"/>
<dbReference type="HAMAP" id="MF_00409">
    <property type="entry name" value="LpxK"/>
    <property type="match status" value="1"/>
</dbReference>
<dbReference type="InterPro" id="IPR003758">
    <property type="entry name" value="LpxK"/>
</dbReference>
<sequence length="346" mass="38920">MEEHQWIKTALTPFSWVYGFITTLRNLFYDIGLFSSTKVPQFVISTGNLTVGGTGKTPVVEYLTNLLSSATPLAILSRGYGRETRGFIQADADATAATIGDEPLQYFTKFGKKVTVAVCENRVKGALEINRTHPESRLLLLDDAYQHRAIRRDINLLLNDYNRPFYNDLPFPAGRLRETRKGANRADAVIVTKCPPSIDGNQRAQIRGEILKYAKPETPVFFAFTDYAGPLNYEGRPVSLKNVKMVAGIANPAPFAAYLEGRFDVVDKMIFPDHHNYSESDLQGLIKYLKNDTFVVTTEKDMVKLKPLVEKSGYAERFAYIPVAVNFGDDTLPFSQWITKQIDDRL</sequence>
<feature type="binding site" evidence="13">
    <location>
        <begin position="50"/>
        <end position="57"/>
    </location>
    <ligand>
        <name>ATP</name>
        <dbReference type="ChEBI" id="CHEBI:30616"/>
    </ligand>
</feature>
<keyword evidence="8 13" id="KW-0547">Nucleotide-binding</keyword>
<keyword evidence="6 13" id="KW-0441">Lipid A biosynthesis</keyword>
<evidence type="ECO:0000256" key="3">
    <source>
        <dbReference type="ARBA" id="ARBA00012071"/>
    </source>
</evidence>
<keyword evidence="9 13" id="KW-0418">Kinase</keyword>
<keyword evidence="15" id="KW-1185">Reference proteome</keyword>
<keyword evidence="10 13" id="KW-0067">ATP-binding</keyword>
<evidence type="ECO:0000256" key="1">
    <source>
        <dbReference type="ARBA" id="ARBA00002274"/>
    </source>
</evidence>
<evidence type="ECO:0000256" key="10">
    <source>
        <dbReference type="ARBA" id="ARBA00022840"/>
    </source>
</evidence>
<dbReference type="GO" id="GO:0005886">
    <property type="term" value="C:plasma membrane"/>
    <property type="evidence" value="ECO:0007669"/>
    <property type="project" value="TreeGrafter"/>
</dbReference>
<keyword evidence="11 13" id="KW-0443">Lipid metabolism</keyword>
<proteinExistence type="inferred from homology"/>
<dbReference type="GO" id="GO:0005524">
    <property type="term" value="F:ATP binding"/>
    <property type="evidence" value="ECO:0007669"/>
    <property type="project" value="UniProtKB-UniRule"/>
</dbReference>
<comment type="similarity">
    <text evidence="13">Belongs to the LpxK family.</text>
</comment>
<evidence type="ECO:0000256" key="11">
    <source>
        <dbReference type="ARBA" id="ARBA00023098"/>
    </source>
</evidence>
<dbReference type="Pfam" id="PF02606">
    <property type="entry name" value="LpxK"/>
    <property type="match status" value="1"/>
</dbReference>
<organism evidence="14 15">
    <name type="scientific">Dyadobacter pollutisoli</name>
    <dbReference type="NCBI Taxonomy" id="2910158"/>
    <lineage>
        <taxon>Bacteria</taxon>
        <taxon>Pseudomonadati</taxon>
        <taxon>Bacteroidota</taxon>
        <taxon>Cytophagia</taxon>
        <taxon>Cytophagales</taxon>
        <taxon>Spirosomataceae</taxon>
        <taxon>Dyadobacter</taxon>
    </lineage>
</organism>
<evidence type="ECO:0000256" key="9">
    <source>
        <dbReference type="ARBA" id="ARBA00022777"/>
    </source>
</evidence>
<evidence type="ECO:0000256" key="2">
    <source>
        <dbReference type="ARBA" id="ARBA00004870"/>
    </source>
</evidence>
<comment type="function">
    <text evidence="1 13">Transfers the gamma-phosphate of ATP to the 4'-position of a tetraacyldisaccharide 1-phosphate intermediate (termed DS-1-P) to form tetraacyldisaccharide 1,4'-bis-phosphate (lipid IVA).</text>
</comment>
<gene>
    <name evidence="13 14" type="primary">lpxK</name>
    <name evidence="14" type="ORF">ON006_16050</name>
</gene>
<evidence type="ECO:0000256" key="7">
    <source>
        <dbReference type="ARBA" id="ARBA00022679"/>
    </source>
</evidence>
<evidence type="ECO:0000313" key="15">
    <source>
        <dbReference type="Proteomes" id="UP001164653"/>
    </source>
</evidence>
<comment type="catalytic activity">
    <reaction evidence="13">
        <text>a lipid A disaccharide + ATP = a lipid IVA + ADP + H(+)</text>
        <dbReference type="Rhea" id="RHEA:67840"/>
        <dbReference type="ChEBI" id="CHEBI:15378"/>
        <dbReference type="ChEBI" id="CHEBI:30616"/>
        <dbReference type="ChEBI" id="CHEBI:176343"/>
        <dbReference type="ChEBI" id="CHEBI:176425"/>
        <dbReference type="ChEBI" id="CHEBI:456216"/>
        <dbReference type="EC" id="2.7.1.130"/>
    </reaction>
</comment>
<dbReference type="EMBL" id="CP112998">
    <property type="protein sequence ID" value="WAC09266.1"/>
    <property type="molecule type" value="Genomic_DNA"/>
</dbReference>
<dbReference type="RefSeq" id="WP_244822906.1">
    <property type="nucleotide sequence ID" value="NZ_CP112998.1"/>
</dbReference>
<evidence type="ECO:0000256" key="8">
    <source>
        <dbReference type="ARBA" id="ARBA00022741"/>
    </source>
</evidence>
<dbReference type="PANTHER" id="PTHR42724:SF1">
    <property type="entry name" value="TETRAACYLDISACCHARIDE 4'-KINASE, MITOCHONDRIAL-RELATED"/>
    <property type="match status" value="1"/>
</dbReference>
<dbReference type="PANTHER" id="PTHR42724">
    <property type="entry name" value="TETRAACYLDISACCHARIDE 4'-KINASE"/>
    <property type="match status" value="1"/>
</dbReference>
<reference evidence="14" key="1">
    <citation type="submission" date="2022-11" db="EMBL/GenBank/DDBJ databases">
        <title>Dyadobacter pollutisoli sp. nov., isolated from plastic dumped soil.</title>
        <authorList>
            <person name="Kim J.M."/>
            <person name="Kim K.R."/>
            <person name="Lee J.K."/>
            <person name="Hao L."/>
            <person name="Jeon C.O."/>
        </authorList>
    </citation>
    <scope>NUCLEOTIDE SEQUENCE</scope>
    <source>
        <strain evidence="14">U1</strain>
    </source>
</reference>
<comment type="pathway">
    <text evidence="2 13">Glycolipid biosynthesis; lipid IV(A) biosynthesis; lipid IV(A) from (3R)-3-hydroxytetradecanoyl-[acyl-carrier-protein] and UDP-N-acetyl-alpha-D-glucosamine: step 6/6.</text>
</comment>
<evidence type="ECO:0000256" key="4">
    <source>
        <dbReference type="ARBA" id="ARBA00016436"/>
    </source>
</evidence>
<evidence type="ECO:0000256" key="13">
    <source>
        <dbReference type="HAMAP-Rule" id="MF_00409"/>
    </source>
</evidence>
<dbReference type="GO" id="GO:0009029">
    <property type="term" value="F:lipid-A 4'-kinase activity"/>
    <property type="evidence" value="ECO:0007669"/>
    <property type="project" value="UniProtKB-UniRule"/>
</dbReference>
<dbReference type="Proteomes" id="UP001164653">
    <property type="component" value="Chromosome"/>
</dbReference>
<keyword evidence="5 13" id="KW-0444">Lipid biosynthesis</keyword>
<evidence type="ECO:0000256" key="6">
    <source>
        <dbReference type="ARBA" id="ARBA00022556"/>
    </source>
</evidence>
<evidence type="ECO:0000256" key="12">
    <source>
        <dbReference type="ARBA" id="ARBA00029757"/>
    </source>
</evidence>
<keyword evidence="7 13" id="KW-0808">Transferase</keyword>
<accession>A0A9E8N756</accession>
<protein>
    <recommendedName>
        <fullName evidence="4 13">Tetraacyldisaccharide 4'-kinase</fullName>
        <ecNumber evidence="3 13">2.7.1.130</ecNumber>
    </recommendedName>
    <alternativeName>
        <fullName evidence="12 13">Lipid A 4'-kinase</fullName>
    </alternativeName>
</protein>
<dbReference type="GO" id="GO:0009244">
    <property type="term" value="P:lipopolysaccharide core region biosynthetic process"/>
    <property type="evidence" value="ECO:0007669"/>
    <property type="project" value="TreeGrafter"/>
</dbReference>
<dbReference type="NCBIfam" id="TIGR00682">
    <property type="entry name" value="lpxK"/>
    <property type="match status" value="1"/>
</dbReference>
<evidence type="ECO:0000313" key="14">
    <source>
        <dbReference type="EMBL" id="WAC09266.1"/>
    </source>
</evidence>